<evidence type="ECO:0000256" key="6">
    <source>
        <dbReference type="ARBA" id="ARBA00023237"/>
    </source>
</evidence>
<gene>
    <name evidence="8" type="ORF">R69888_02698</name>
</gene>
<dbReference type="InterPro" id="IPR003423">
    <property type="entry name" value="OMP_efflux"/>
</dbReference>
<comment type="function">
    <text evidence="7">CyaE is necessary for transport of calmodulin-sensitive adenylate cyclase-hemolysin (cyclolysin).</text>
</comment>
<dbReference type="PIRSF" id="PIRSF001892">
    <property type="entry name" value="CyaE"/>
    <property type="match status" value="1"/>
</dbReference>
<evidence type="ECO:0000256" key="4">
    <source>
        <dbReference type="ARBA" id="ARBA00022692"/>
    </source>
</evidence>
<keyword evidence="7" id="KW-0354">Hemolysis</keyword>
<dbReference type="Pfam" id="PF02321">
    <property type="entry name" value="OEP"/>
    <property type="match status" value="2"/>
</dbReference>
<proteinExistence type="inferred from homology"/>
<dbReference type="SUPFAM" id="SSF56954">
    <property type="entry name" value="Outer membrane efflux proteins (OEP)"/>
    <property type="match status" value="1"/>
</dbReference>
<organism evidence="8 9">
    <name type="scientific">Paraburkholderia haematera</name>
    <dbReference type="NCBI Taxonomy" id="2793077"/>
    <lineage>
        <taxon>Bacteria</taxon>
        <taxon>Pseudomonadati</taxon>
        <taxon>Pseudomonadota</taxon>
        <taxon>Betaproteobacteria</taxon>
        <taxon>Burkholderiales</taxon>
        <taxon>Burkholderiaceae</taxon>
        <taxon>Paraburkholderia</taxon>
    </lineage>
</organism>
<keyword evidence="5 7" id="KW-0472">Membrane</keyword>
<keyword evidence="4" id="KW-0812">Transmembrane</keyword>
<keyword evidence="3" id="KW-1134">Transmembrane beta strand</keyword>
<accession>A0ABM8RCJ3</accession>
<keyword evidence="6 7" id="KW-0998">Cell outer membrane</keyword>
<comment type="similarity">
    <text evidence="1 7">Belongs to the outer membrane factor (OMF) (TC 1.B.17) family.</text>
</comment>
<evidence type="ECO:0000256" key="3">
    <source>
        <dbReference type="ARBA" id="ARBA00022452"/>
    </source>
</evidence>
<keyword evidence="2 7" id="KW-0813">Transport</keyword>
<dbReference type="EMBL" id="CAJNBK010000006">
    <property type="protein sequence ID" value="CAE6745232.1"/>
    <property type="molecule type" value="Genomic_DNA"/>
</dbReference>
<dbReference type="PANTHER" id="PTHR30026:SF21">
    <property type="entry name" value="SLR1270 PROTEIN"/>
    <property type="match status" value="1"/>
</dbReference>
<dbReference type="Proteomes" id="UP000672526">
    <property type="component" value="Unassembled WGS sequence"/>
</dbReference>
<dbReference type="Gene3D" id="1.20.1600.10">
    <property type="entry name" value="Outer membrane efflux proteins (OEP)"/>
    <property type="match status" value="1"/>
</dbReference>
<evidence type="ECO:0000256" key="7">
    <source>
        <dbReference type="PIRNR" id="PIRNR001892"/>
    </source>
</evidence>
<evidence type="ECO:0000256" key="2">
    <source>
        <dbReference type="ARBA" id="ARBA00022448"/>
    </source>
</evidence>
<comment type="subcellular location">
    <subcellularLocation>
        <location evidence="7">Cell outer membrane</location>
        <topology evidence="7">Peripheral membrane protein</topology>
    </subcellularLocation>
</comment>
<dbReference type="InterPro" id="IPR051906">
    <property type="entry name" value="TolC-like"/>
</dbReference>
<name>A0ABM8RCJ3_9BURK</name>
<keyword evidence="9" id="KW-1185">Reference proteome</keyword>
<reference evidence="8 9" key="1">
    <citation type="submission" date="2021-02" db="EMBL/GenBank/DDBJ databases">
        <authorList>
            <person name="Vanwijnsberghe S."/>
        </authorList>
    </citation>
    <scope>NUCLEOTIDE SEQUENCE [LARGE SCALE GENOMIC DNA]</scope>
    <source>
        <strain evidence="8 9">LMG 31837</strain>
    </source>
</reference>
<protein>
    <recommendedName>
        <fullName evidence="7">Protein CyaE</fullName>
    </recommendedName>
</protein>
<comment type="caution">
    <text evidence="8">The sequence shown here is derived from an EMBL/GenBank/DDBJ whole genome shotgun (WGS) entry which is preliminary data.</text>
</comment>
<evidence type="ECO:0000256" key="5">
    <source>
        <dbReference type="ARBA" id="ARBA00023136"/>
    </source>
</evidence>
<keyword evidence="7" id="KW-0204">Cytolysis</keyword>
<dbReference type="PANTHER" id="PTHR30026">
    <property type="entry name" value="OUTER MEMBRANE PROTEIN TOLC"/>
    <property type="match status" value="1"/>
</dbReference>
<dbReference type="InterPro" id="IPR028351">
    <property type="entry name" value="CyaE"/>
</dbReference>
<dbReference type="RefSeq" id="WP_407946053.1">
    <property type="nucleotide sequence ID" value="NZ_CAJNBK010000006.1"/>
</dbReference>
<evidence type="ECO:0000256" key="1">
    <source>
        <dbReference type="ARBA" id="ARBA00007613"/>
    </source>
</evidence>
<evidence type="ECO:0000313" key="9">
    <source>
        <dbReference type="Proteomes" id="UP000672526"/>
    </source>
</evidence>
<evidence type="ECO:0000313" key="8">
    <source>
        <dbReference type="EMBL" id="CAE6745232.1"/>
    </source>
</evidence>
<sequence>MNVERVNSARSVLVGYIRTTLAVLGLSALGGTPDIARAIDVFRTDATVPRTPADAFADIDAAHPCQFGPLGAPLRLAEAVNRALCEHPKTREAWANVKVQAAAVGVAKSAYLPTLTANLQDVRDDAVTNVKGYPRLSSANRSTVYSGSVSANWVLYDFGGRKAALANAQALLAAARANQDATLQTVFSTVATDYYAAQAAAGKLASAKEAESIAHDSFIAASARVTHGVAAISDQLQAQTSYAQAMFNRAKIEGDLQVALGTLAADMGLRPDQPVTMPDADDGVVPDQDFAASVATMIDEAQSAHPAIAAARAKLGAAIASEQQTRAEGLPNLSLVAKYSQNNQPASLGLGEPQFAATGRDRYVGVQVQIPLFEGFSRSYKVRGAHAQVEVLQDTLDEARQQVGLEVWKSYQALQANIQNVGNTVVLKQIAQRSFDVARHRYAAGVGNILELLGAQKALSEAKQQRIQALTDWRTVRLQLAAKMGHLDAGDLRREQVPQQ</sequence>